<keyword evidence="3 6" id="KW-0812">Transmembrane</keyword>
<keyword evidence="9" id="KW-1185">Reference proteome</keyword>
<keyword evidence="2" id="KW-1003">Cell membrane</keyword>
<dbReference type="Pfam" id="PF02743">
    <property type="entry name" value="dCache_1"/>
    <property type="match status" value="1"/>
</dbReference>
<gene>
    <name evidence="8" type="ORF">OMP38_10815</name>
</gene>
<evidence type="ECO:0000256" key="1">
    <source>
        <dbReference type="ARBA" id="ARBA00004651"/>
    </source>
</evidence>
<feature type="transmembrane region" description="Helical" evidence="6">
    <location>
        <begin position="302"/>
        <end position="321"/>
    </location>
</feature>
<keyword evidence="4 6" id="KW-1133">Transmembrane helix</keyword>
<comment type="subcellular location">
    <subcellularLocation>
        <location evidence="1">Cell membrane</location>
        <topology evidence="1">Multi-pass membrane protein</topology>
    </subcellularLocation>
</comment>
<protein>
    <submittedName>
        <fullName evidence="8">Cache domain-containing protein</fullName>
    </submittedName>
</protein>
<evidence type="ECO:0000313" key="8">
    <source>
        <dbReference type="EMBL" id="MDG0791312.1"/>
    </source>
</evidence>
<proteinExistence type="predicted"/>
<accession>A0A9X4KJF1</accession>
<evidence type="ECO:0000259" key="7">
    <source>
        <dbReference type="Pfam" id="PF02743"/>
    </source>
</evidence>
<keyword evidence="5 6" id="KW-0472">Membrane</keyword>
<dbReference type="Gene3D" id="3.30.450.20">
    <property type="entry name" value="PAS domain"/>
    <property type="match status" value="1"/>
</dbReference>
<dbReference type="Proteomes" id="UP001153387">
    <property type="component" value="Unassembled WGS sequence"/>
</dbReference>
<evidence type="ECO:0000256" key="6">
    <source>
        <dbReference type="SAM" id="Phobius"/>
    </source>
</evidence>
<evidence type="ECO:0000313" key="9">
    <source>
        <dbReference type="Proteomes" id="UP001153387"/>
    </source>
</evidence>
<dbReference type="EMBL" id="JAPDHZ010000002">
    <property type="protein sequence ID" value="MDG0791312.1"/>
    <property type="molecule type" value="Genomic_DNA"/>
</dbReference>
<evidence type="ECO:0000256" key="3">
    <source>
        <dbReference type="ARBA" id="ARBA00022692"/>
    </source>
</evidence>
<evidence type="ECO:0000256" key="4">
    <source>
        <dbReference type="ARBA" id="ARBA00022989"/>
    </source>
</evidence>
<dbReference type="RefSeq" id="WP_277565073.1">
    <property type="nucleotide sequence ID" value="NZ_JAPDHZ010000002.1"/>
</dbReference>
<dbReference type="AlphaFoldDB" id="A0A9X4KJF1"/>
<dbReference type="InterPro" id="IPR033479">
    <property type="entry name" value="dCache_1"/>
</dbReference>
<organism evidence="8 9">
    <name type="scientific">Cohnella ginsengisoli</name>
    <dbReference type="NCBI Taxonomy" id="425004"/>
    <lineage>
        <taxon>Bacteria</taxon>
        <taxon>Bacillati</taxon>
        <taxon>Bacillota</taxon>
        <taxon>Bacilli</taxon>
        <taxon>Bacillales</taxon>
        <taxon>Paenibacillaceae</taxon>
        <taxon>Cohnella</taxon>
    </lineage>
</organism>
<sequence length="377" mass="42844">MISKLLPSKFFLKLILSFSALLMVITLSLSALLYSNFKRVTLISIADTNGNYLNQISYSANYMNDNAINLLWNIYLNPRTVALMYQDENDYDELYKESIRLTQIVDSNPFVHSIYVYNQKLNRYLGTGPEKLMFKDDFFDGDAIDMLARKSPVLTPDARYITEPYSDGKRKQVFTYLLYEHAPSDKSIEGAVILNVKAEYLQQMTEVLKLKSQQEQGEAFIMASDGTFISQPTDVNAKAWSETVRQSVLSENRAGANGHFTMKLDGGKYLVSYVRSSSMDWYYVLFQPYPSVISSVDKIRNITLQVTIAALLIGLIGAIMMSRRLHYPLERLLNKTLQAHGLKANVLKYRDEIRLLDQVVSSSYGTQKNGNPQTKAA</sequence>
<feature type="domain" description="Cache" evidence="7">
    <location>
        <begin position="54"/>
        <end position="284"/>
    </location>
</feature>
<reference evidence="8 9" key="1">
    <citation type="submission" date="2022-10" db="EMBL/GenBank/DDBJ databases">
        <title>Comparative genomic analysis of Cohnella hashimotonis sp. nov., isolated from the International Space Station.</title>
        <authorList>
            <person name="Simpson A."/>
            <person name="Venkateswaran K."/>
        </authorList>
    </citation>
    <scope>NUCLEOTIDE SEQUENCE [LARGE SCALE GENOMIC DNA]</scope>
    <source>
        <strain evidence="8 9">DSM 18997</strain>
    </source>
</reference>
<evidence type="ECO:0000256" key="5">
    <source>
        <dbReference type="ARBA" id="ARBA00023136"/>
    </source>
</evidence>
<comment type="caution">
    <text evidence="8">The sequence shown here is derived from an EMBL/GenBank/DDBJ whole genome shotgun (WGS) entry which is preliminary data.</text>
</comment>
<evidence type="ECO:0000256" key="2">
    <source>
        <dbReference type="ARBA" id="ARBA00022475"/>
    </source>
</evidence>
<dbReference type="GO" id="GO:0005886">
    <property type="term" value="C:plasma membrane"/>
    <property type="evidence" value="ECO:0007669"/>
    <property type="project" value="UniProtKB-SubCell"/>
</dbReference>
<name>A0A9X4KJF1_9BACL</name>